<feature type="transmembrane region" description="Helical" evidence="6">
    <location>
        <begin position="182"/>
        <end position="200"/>
    </location>
</feature>
<dbReference type="PROSITE" id="PS51012">
    <property type="entry name" value="ABC_TM2"/>
    <property type="match status" value="1"/>
</dbReference>
<dbReference type="GO" id="GO:0046677">
    <property type="term" value="P:response to antibiotic"/>
    <property type="evidence" value="ECO:0007669"/>
    <property type="project" value="UniProtKB-KW"/>
</dbReference>
<dbReference type="EMBL" id="JAAOYM010000001">
    <property type="protein sequence ID" value="NIJ12364.1"/>
    <property type="molecule type" value="Genomic_DNA"/>
</dbReference>
<feature type="transmembrane region" description="Helical" evidence="6">
    <location>
        <begin position="39"/>
        <end position="57"/>
    </location>
</feature>
<evidence type="ECO:0000256" key="1">
    <source>
        <dbReference type="ARBA" id="ARBA00004141"/>
    </source>
</evidence>
<feature type="transmembrane region" description="Helical" evidence="6">
    <location>
        <begin position="238"/>
        <end position="260"/>
    </location>
</feature>
<comment type="similarity">
    <text evidence="6">Belongs to the ABC-2 integral membrane protein family.</text>
</comment>
<dbReference type="InterPro" id="IPR047817">
    <property type="entry name" value="ABC2_TM_bact-type"/>
</dbReference>
<evidence type="ECO:0000313" key="8">
    <source>
        <dbReference type="EMBL" id="NIJ12364.1"/>
    </source>
</evidence>
<feature type="domain" description="ABC transmembrane type-2" evidence="7">
    <location>
        <begin position="37"/>
        <end position="263"/>
    </location>
</feature>
<dbReference type="PANTHER" id="PTHR43229">
    <property type="entry name" value="NODULATION PROTEIN J"/>
    <property type="match status" value="1"/>
</dbReference>
<keyword evidence="6" id="KW-1003">Cell membrane</keyword>
<name>A0A7X5UQI4_9PSEU</name>
<evidence type="ECO:0000256" key="2">
    <source>
        <dbReference type="ARBA" id="ARBA00022692"/>
    </source>
</evidence>
<feature type="transmembrane region" description="Helical" evidence="6">
    <location>
        <begin position="151"/>
        <end position="175"/>
    </location>
</feature>
<keyword evidence="9" id="KW-1185">Reference proteome</keyword>
<keyword evidence="2 6" id="KW-0812">Transmembrane</keyword>
<evidence type="ECO:0000256" key="4">
    <source>
        <dbReference type="ARBA" id="ARBA00023136"/>
    </source>
</evidence>
<dbReference type="RefSeq" id="WP_167171004.1">
    <property type="nucleotide sequence ID" value="NZ_JAAOYM010000001.1"/>
</dbReference>
<dbReference type="GO" id="GO:0140359">
    <property type="term" value="F:ABC-type transporter activity"/>
    <property type="evidence" value="ECO:0007669"/>
    <property type="project" value="InterPro"/>
</dbReference>
<organism evidence="8 9">
    <name type="scientific">Saccharomonospora amisosensis</name>
    <dbReference type="NCBI Taxonomy" id="1128677"/>
    <lineage>
        <taxon>Bacteria</taxon>
        <taxon>Bacillati</taxon>
        <taxon>Actinomycetota</taxon>
        <taxon>Actinomycetes</taxon>
        <taxon>Pseudonocardiales</taxon>
        <taxon>Pseudonocardiaceae</taxon>
        <taxon>Saccharomonospora</taxon>
    </lineage>
</organism>
<evidence type="ECO:0000313" key="9">
    <source>
        <dbReference type="Proteomes" id="UP000545493"/>
    </source>
</evidence>
<dbReference type="Pfam" id="PF01061">
    <property type="entry name" value="ABC2_membrane"/>
    <property type="match status" value="1"/>
</dbReference>
<reference evidence="8 9" key="1">
    <citation type="submission" date="2020-03" db="EMBL/GenBank/DDBJ databases">
        <title>Sequencing the genomes of 1000 actinobacteria strains.</title>
        <authorList>
            <person name="Klenk H.-P."/>
        </authorList>
    </citation>
    <scope>NUCLEOTIDE SEQUENCE [LARGE SCALE GENOMIC DNA]</scope>
    <source>
        <strain evidence="8 9">DSM 45685</strain>
    </source>
</reference>
<keyword evidence="6" id="KW-0813">Transport</keyword>
<accession>A0A7X5UQI4</accession>
<feature type="transmembrane region" description="Helical" evidence="6">
    <location>
        <begin position="69"/>
        <end position="92"/>
    </location>
</feature>
<comment type="subcellular location">
    <subcellularLocation>
        <location evidence="6">Cell membrane</location>
        <topology evidence="6">Multi-pass membrane protein</topology>
    </subcellularLocation>
    <subcellularLocation>
        <location evidence="1">Membrane</location>
        <topology evidence="1">Multi-pass membrane protein</topology>
    </subcellularLocation>
</comment>
<keyword evidence="4 6" id="KW-0472">Membrane</keyword>
<protein>
    <recommendedName>
        <fullName evidence="6">Transport permease protein</fullName>
    </recommendedName>
</protein>
<dbReference type="Proteomes" id="UP000545493">
    <property type="component" value="Unassembled WGS sequence"/>
</dbReference>
<comment type="caution">
    <text evidence="8">The sequence shown here is derived from an EMBL/GenBank/DDBJ whole genome shotgun (WGS) entry which is preliminary data.</text>
</comment>
<keyword evidence="5" id="KW-0046">Antibiotic resistance</keyword>
<evidence type="ECO:0000256" key="3">
    <source>
        <dbReference type="ARBA" id="ARBA00022989"/>
    </source>
</evidence>
<sequence length="267" mass="28544">MSVQQPSGAPRPRWSWALRDAWVLSGRGLRRISRSPEELMLMLFLPTTLLLMFRYLFGGAIDTGDVTYVNYVVAGIIVVSIAFNATTTSVAVANDMLEGIVERFRSMPMVSAVVLVGHVAAAMLRNLVSIVVMVGVGLLVGFRPVAGAGQWLIALGLLALFALAVSWLAVVLGLLARTVEGASGMAMPLVFVPYVGSAFVPPSTMPPGLRAFAEDQPVSVVVDAVRALFMGTPLGNTAWLAALWWAGILLVVVPLAGRLFRRRSLRG</sequence>
<dbReference type="PIRSF" id="PIRSF006648">
    <property type="entry name" value="DrrB"/>
    <property type="match status" value="1"/>
</dbReference>
<evidence type="ECO:0000256" key="6">
    <source>
        <dbReference type="RuleBase" id="RU361157"/>
    </source>
</evidence>
<dbReference type="InterPro" id="IPR000412">
    <property type="entry name" value="ABC_2_transport"/>
</dbReference>
<keyword evidence="3 6" id="KW-1133">Transmembrane helix</keyword>
<proteinExistence type="inferred from homology"/>
<dbReference type="PANTHER" id="PTHR43229:SF2">
    <property type="entry name" value="NODULATION PROTEIN J"/>
    <property type="match status" value="1"/>
</dbReference>
<evidence type="ECO:0000256" key="5">
    <source>
        <dbReference type="ARBA" id="ARBA00023251"/>
    </source>
</evidence>
<evidence type="ECO:0000259" key="7">
    <source>
        <dbReference type="PROSITE" id="PS51012"/>
    </source>
</evidence>
<feature type="transmembrane region" description="Helical" evidence="6">
    <location>
        <begin position="113"/>
        <end position="139"/>
    </location>
</feature>
<dbReference type="InterPro" id="IPR013525">
    <property type="entry name" value="ABC2_TM"/>
</dbReference>
<dbReference type="InterPro" id="IPR051784">
    <property type="entry name" value="Nod_factor_ABC_transporter"/>
</dbReference>
<gene>
    <name evidence="8" type="ORF">FHU38_002708</name>
</gene>
<dbReference type="GO" id="GO:0043190">
    <property type="term" value="C:ATP-binding cassette (ABC) transporter complex"/>
    <property type="evidence" value="ECO:0007669"/>
    <property type="project" value="InterPro"/>
</dbReference>
<dbReference type="AlphaFoldDB" id="A0A7X5UQI4"/>